<protein>
    <recommendedName>
        <fullName evidence="4">Pentatricopeptide repeat-containing protein</fullName>
    </recommendedName>
</protein>
<organism evidence="2 3">
    <name type="scientific">Dovyalis caffra</name>
    <dbReference type="NCBI Taxonomy" id="77055"/>
    <lineage>
        <taxon>Eukaryota</taxon>
        <taxon>Viridiplantae</taxon>
        <taxon>Streptophyta</taxon>
        <taxon>Embryophyta</taxon>
        <taxon>Tracheophyta</taxon>
        <taxon>Spermatophyta</taxon>
        <taxon>Magnoliopsida</taxon>
        <taxon>eudicotyledons</taxon>
        <taxon>Gunneridae</taxon>
        <taxon>Pentapetalae</taxon>
        <taxon>rosids</taxon>
        <taxon>fabids</taxon>
        <taxon>Malpighiales</taxon>
        <taxon>Salicaceae</taxon>
        <taxon>Flacourtieae</taxon>
        <taxon>Dovyalis</taxon>
    </lineage>
</organism>
<sequence length="160" mass="18266">MKKNGFHGTQVTYSLVVGISFHCSQSELALAAYNEMVQNALNVFQNMANQHVDSLQLFERIKTEQDCQLNEHLYNIARMSCPKLGLRDKALQLLWQVKASELPVSTASYDLAIGACEVARKPKFALEVYEHLVHQKFTPRRRHNHLFVFDKKLHLGISLG</sequence>
<evidence type="ECO:0000256" key="1">
    <source>
        <dbReference type="ARBA" id="ARBA00022737"/>
    </source>
</evidence>
<dbReference type="AlphaFoldDB" id="A0AAV1R383"/>
<dbReference type="PANTHER" id="PTHR47447:SF17">
    <property type="entry name" value="OS12G0638900 PROTEIN"/>
    <property type="match status" value="1"/>
</dbReference>
<evidence type="ECO:0008006" key="4">
    <source>
        <dbReference type="Google" id="ProtNLM"/>
    </source>
</evidence>
<keyword evidence="1" id="KW-0677">Repeat</keyword>
<proteinExistence type="predicted"/>
<evidence type="ECO:0000313" key="2">
    <source>
        <dbReference type="EMBL" id="CAK7327269.1"/>
    </source>
</evidence>
<name>A0AAV1R383_9ROSI</name>
<gene>
    <name evidence="2" type="ORF">DCAF_LOCUS4976</name>
</gene>
<dbReference type="Proteomes" id="UP001314170">
    <property type="component" value="Unassembled WGS sequence"/>
</dbReference>
<comment type="caution">
    <text evidence="2">The sequence shown here is derived from an EMBL/GenBank/DDBJ whole genome shotgun (WGS) entry which is preliminary data.</text>
</comment>
<dbReference type="InterPro" id="IPR011990">
    <property type="entry name" value="TPR-like_helical_dom_sf"/>
</dbReference>
<dbReference type="EMBL" id="CAWUPB010000851">
    <property type="protein sequence ID" value="CAK7327269.1"/>
    <property type="molecule type" value="Genomic_DNA"/>
</dbReference>
<keyword evidence="3" id="KW-1185">Reference proteome</keyword>
<evidence type="ECO:0000313" key="3">
    <source>
        <dbReference type="Proteomes" id="UP001314170"/>
    </source>
</evidence>
<dbReference type="PANTHER" id="PTHR47447">
    <property type="entry name" value="OS03G0856100 PROTEIN"/>
    <property type="match status" value="1"/>
</dbReference>
<reference evidence="2 3" key="1">
    <citation type="submission" date="2024-01" db="EMBL/GenBank/DDBJ databases">
        <authorList>
            <person name="Waweru B."/>
        </authorList>
    </citation>
    <scope>NUCLEOTIDE SEQUENCE [LARGE SCALE GENOMIC DNA]</scope>
</reference>
<dbReference type="Gene3D" id="1.25.40.10">
    <property type="entry name" value="Tetratricopeptide repeat domain"/>
    <property type="match status" value="1"/>
</dbReference>
<accession>A0AAV1R383</accession>